<reference evidence="1 2" key="1">
    <citation type="submission" date="2024-04" db="EMBL/GenBank/DDBJ databases">
        <title>WGS of bacteria from Torrens River.</title>
        <authorList>
            <person name="Wyrsch E.R."/>
            <person name="Drigo B."/>
        </authorList>
    </citation>
    <scope>NUCLEOTIDE SEQUENCE [LARGE SCALE GENOMIC DNA]</scope>
    <source>
        <strain evidence="1 2">TWI391</strain>
    </source>
</reference>
<dbReference type="RefSeq" id="WP_346582422.1">
    <property type="nucleotide sequence ID" value="NZ_JBDJNQ010000010.1"/>
</dbReference>
<sequence length="157" mass="18555">MLYNPFEQLTRATFQEFLEQGYRDFVLQRFEWPDVVKGTGFLLSPYWSAEEAHAHAAELGPQEGKAIQVPEDAHSIQQLLETNSGYRIFNNRFREEKWDKRMLRMYESKIVGYLRNQTTFKRKDPIDILFTLEHGRVWAIITDGKTQKKVRAIELIS</sequence>
<organism evidence="1 2">
    <name type="scientific">Sphingobacterium kitahiroshimense</name>
    <dbReference type="NCBI Taxonomy" id="470446"/>
    <lineage>
        <taxon>Bacteria</taxon>
        <taxon>Pseudomonadati</taxon>
        <taxon>Bacteroidota</taxon>
        <taxon>Sphingobacteriia</taxon>
        <taxon>Sphingobacteriales</taxon>
        <taxon>Sphingobacteriaceae</taxon>
        <taxon>Sphingobacterium</taxon>
    </lineage>
</organism>
<evidence type="ECO:0000313" key="2">
    <source>
        <dbReference type="Proteomes" id="UP001409291"/>
    </source>
</evidence>
<gene>
    <name evidence="1" type="ORF">ABE541_20165</name>
</gene>
<accession>A0ABV0BYD5</accession>
<protein>
    <submittedName>
        <fullName evidence="1">Uncharacterized protein</fullName>
    </submittedName>
</protein>
<dbReference type="Proteomes" id="UP001409291">
    <property type="component" value="Unassembled WGS sequence"/>
</dbReference>
<proteinExistence type="predicted"/>
<dbReference type="EMBL" id="JBDJNQ010000010">
    <property type="protein sequence ID" value="MEN5379594.1"/>
    <property type="molecule type" value="Genomic_DNA"/>
</dbReference>
<name>A0ABV0BYD5_9SPHI</name>
<evidence type="ECO:0000313" key="1">
    <source>
        <dbReference type="EMBL" id="MEN5379594.1"/>
    </source>
</evidence>
<comment type="caution">
    <text evidence="1">The sequence shown here is derived from an EMBL/GenBank/DDBJ whole genome shotgun (WGS) entry which is preliminary data.</text>
</comment>
<keyword evidence="2" id="KW-1185">Reference proteome</keyword>